<evidence type="ECO:0000259" key="1">
    <source>
        <dbReference type="PROSITE" id="PS50003"/>
    </source>
</evidence>
<dbReference type="AlphaFoldDB" id="A0A1Y1IFU6"/>
<gene>
    <name evidence="2" type="ORF">KFL_003910070</name>
</gene>
<evidence type="ECO:0000313" key="2">
    <source>
        <dbReference type="EMBL" id="GAQ87981.1"/>
    </source>
</evidence>
<reference evidence="2 3" key="1">
    <citation type="journal article" date="2014" name="Nat. Commun.">
        <title>Klebsormidium flaccidum genome reveals primary factors for plant terrestrial adaptation.</title>
        <authorList>
            <person name="Hori K."/>
            <person name="Maruyama F."/>
            <person name="Fujisawa T."/>
            <person name="Togashi T."/>
            <person name="Yamamoto N."/>
            <person name="Seo M."/>
            <person name="Sato S."/>
            <person name="Yamada T."/>
            <person name="Mori H."/>
            <person name="Tajima N."/>
            <person name="Moriyama T."/>
            <person name="Ikeuchi M."/>
            <person name="Watanabe M."/>
            <person name="Wada H."/>
            <person name="Kobayashi K."/>
            <person name="Saito M."/>
            <person name="Masuda T."/>
            <person name="Sasaki-Sekimoto Y."/>
            <person name="Mashiguchi K."/>
            <person name="Awai K."/>
            <person name="Shimojima M."/>
            <person name="Masuda S."/>
            <person name="Iwai M."/>
            <person name="Nobusawa T."/>
            <person name="Narise T."/>
            <person name="Kondo S."/>
            <person name="Saito H."/>
            <person name="Sato R."/>
            <person name="Murakawa M."/>
            <person name="Ihara Y."/>
            <person name="Oshima-Yamada Y."/>
            <person name="Ohtaka K."/>
            <person name="Satoh M."/>
            <person name="Sonobe K."/>
            <person name="Ishii M."/>
            <person name="Ohtani R."/>
            <person name="Kanamori-Sato M."/>
            <person name="Honoki R."/>
            <person name="Miyazaki D."/>
            <person name="Mochizuki H."/>
            <person name="Umetsu J."/>
            <person name="Higashi K."/>
            <person name="Shibata D."/>
            <person name="Kamiya Y."/>
            <person name="Sato N."/>
            <person name="Nakamura Y."/>
            <person name="Tabata S."/>
            <person name="Ida S."/>
            <person name="Kurokawa K."/>
            <person name="Ohta H."/>
        </authorList>
    </citation>
    <scope>NUCLEOTIDE SEQUENCE [LARGE SCALE GENOMIC DNA]</scope>
    <source>
        <strain evidence="2 3">NIES-2285</strain>
    </source>
</reference>
<dbReference type="SUPFAM" id="SSF50729">
    <property type="entry name" value="PH domain-like"/>
    <property type="match status" value="1"/>
</dbReference>
<protein>
    <recommendedName>
        <fullName evidence="1">PH domain-containing protein</fullName>
    </recommendedName>
</protein>
<evidence type="ECO:0000313" key="3">
    <source>
        <dbReference type="Proteomes" id="UP000054558"/>
    </source>
</evidence>
<name>A0A1Y1IFU6_KLENI</name>
<dbReference type="SMART" id="SM00233">
    <property type="entry name" value="PH"/>
    <property type="match status" value="1"/>
</dbReference>
<keyword evidence="3" id="KW-1185">Reference proteome</keyword>
<dbReference type="EMBL" id="DF237340">
    <property type="protein sequence ID" value="GAQ87981.1"/>
    <property type="molecule type" value="Genomic_DNA"/>
</dbReference>
<dbReference type="InterPro" id="IPR011993">
    <property type="entry name" value="PH-like_dom_sf"/>
</dbReference>
<dbReference type="Pfam" id="PF00169">
    <property type="entry name" value="PH"/>
    <property type="match status" value="1"/>
</dbReference>
<sequence length="279" mass="31184">MSTEKVQPILEGYLKKQSPKGLLVKPWQERYFVLQPNGEILYYASHQSMSDVTGRIKLRTITEIGVSKKNGCLIEIQALKKGSPRSYLLLANNSSDARMWLDNIEDVRKKCEEADKKGSETPKNKMSLIFQCPDGVTFIERPVSATENMYEVKAGFFAHAKRMGRPLPGVSEDYLVILETADLEPQQIFLEDIRGELGQHPSFATAFAEKQSWKAVVKPLAEMSELKQQLERQRSTSQEIEILVGRSASVSSADSVYLSEVISEASSALIGGLLRTPEL</sequence>
<proteinExistence type="predicted"/>
<feature type="domain" description="PH" evidence="1">
    <location>
        <begin position="7"/>
        <end position="109"/>
    </location>
</feature>
<dbReference type="PROSITE" id="PS50003">
    <property type="entry name" value="PH_DOMAIN"/>
    <property type="match status" value="1"/>
</dbReference>
<organism evidence="2 3">
    <name type="scientific">Klebsormidium nitens</name>
    <name type="common">Green alga</name>
    <name type="synonym">Ulothrix nitens</name>
    <dbReference type="NCBI Taxonomy" id="105231"/>
    <lineage>
        <taxon>Eukaryota</taxon>
        <taxon>Viridiplantae</taxon>
        <taxon>Streptophyta</taxon>
        <taxon>Klebsormidiophyceae</taxon>
        <taxon>Klebsormidiales</taxon>
        <taxon>Klebsormidiaceae</taxon>
        <taxon>Klebsormidium</taxon>
    </lineage>
</organism>
<accession>A0A1Y1IFU6</accession>
<dbReference type="InterPro" id="IPR001849">
    <property type="entry name" value="PH_domain"/>
</dbReference>
<dbReference type="Gene3D" id="2.30.29.30">
    <property type="entry name" value="Pleckstrin-homology domain (PH domain)/Phosphotyrosine-binding domain (PTB)"/>
    <property type="match status" value="1"/>
</dbReference>
<dbReference type="Proteomes" id="UP000054558">
    <property type="component" value="Unassembled WGS sequence"/>
</dbReference>